<feature type="compositionally biased region" description="Polar residues" evidence="6">
    <location>
        <begin position="210"/>
        <end position="222"/>
    </location>
</feature>
<name>H9GAY9_ANOCA</name>
<feature type="domain" description="OCIA" evidence="7">
    <location>
        <begin position="11"/>
        <end position="97"/>
    </location>
</feature>
<organism evidence="8 9">
    <name type="scientific">Anolis carolinensis</name>
    <name type="common">Green anole</name>
    <name type="synonym">American chameleon</name>
    <dbReference type="NCBI Taxonomy" id="28377"/>
    <lineage>
        <taxon>Eukaryota</taxon>
        <taxon>Metazoa</taxon>
        <taxon>Chordata</taxon>
        <taxon>Craniata</taxon>
        <taxon>Vertebrata</taxon>
        <taxon>Euteleostomi</taxon>
        <taxon>Lepidosauria</taxon>
        <taxon>Squamata</taxon>
        <taxon>Bifurcata</taxon>
        <taxon>Unidentata</taxon>
        <taxon>Episquamata</taxon>
        <taxon>Toxicofera</taxon>
        <taxon>Iguania</taxon>
        <taxon>Dactyloidae</taxon>
        <taxon>Anolis</taxon>
    </lineage>
</organism>
<keyword evidence="9" id="KW-1185">Reference proteome</keyword>
<dbReference type="HOGENOM" id="CLU_083038_0_0_1"/>
<dbReference type="Bgee" id="ENSACAG00000006106">
    <property type="expression patterns" value="Expressed in hindlimb bud and 13 other cell types or tissues"/>
</dbReference>
<dbReference type="PANTHER" id="PTHR13336">
    <property type="entry name" value="OVARIAN CARCINOMA IMMUNOREACTIVE ANTIGEN"/>
    <property type="match status" value="1"/>
</dbReference>
<feature type="compositionally biased region" description="Low complexity" evidence="6">
    <location>
        <begin position="160"/>
        <end position="169"/>
    </location>
</feature>
<dbReference type="GO" id="GO:2000736">
    <property type="term" value="P:regulation of stem cell differentiation"/>
    <property type="evidence" value="ECO:0007669"/>
    <property type="project" value="UniProtKB-UniRule"/>
</dbReference>
<dbReference type="AlphaFoldDB" id="H9GAY9"/>
<evidence type="ECO:0000256" key="3">
    <source>
        <dbReference type="ARBA" id="ARBA00037952"/>
    </source>
</evidence>
<evidence type="ECO:0000259" key="7">
    <source>
        <dbReference type="Pfam" id="PF07051"/>
    </source>
</evidence>
<evidence type="ECO:0000256" key="5">
    <source>
        <dbReference type="RuleBase" id="RU369066"/>
    </source>
</evidence>
<feature type="region of interest" description="Disordered" evidence="6">
    <location>
        <begin position="156"/>
        <end position="240"/>
    </location>
</feature>
<evidence type="ECO:0000256" key="4">
    <source>
        <dbReference type="ARBA" id="ARBA00040877"/>
    </source>
</evidence>
<comment type="subunit">
    <text evidence="5">Interacts with STAT3.</text>
</comment>
<proteinExistence type="inferred from homology"/>
<dbReference type="eggNOG" id="ENOG502RXQR">
    <property type="taxonomic scope" value="Eukaryota"/>
</dbReference>
<evidence type="ECO:0000256" key="6">
    <source>
        <dbReference type="SAM" id="MobiDB-lite"/>
    </source>
</evidence>
<dbReference type="GO" id="GO:0005768">
    <property type="term" value="C:endosome"/>
    <property type="evidence" value="ECO:0000318"/>
    <property type="project" value="GO_Central"/>
</dbReference>
<accession>H9GAY9</accession>
<evidence type="ECO:0000256" key="1">
    <source>
        <dbReference type="ARBA" id="ARBA00004177"/>
    </source>
</evidence>
<feature type="compositionally biased region" description="Basic and acidic residues" evidence="6">
    <location>
        <begin position="185"/>
        <end position="205"/>
    </location>
</feature>
<reference evidence="8" key="1">
    <citation type="submission" date="2009-12" db="EMBL/GenBank/DDBJ databases">
        <title>The Genome Sequence of Anolis carolinensis (Green Anole Lizard).</title>
        <authorList>
            <consortium name="The Genome Sequencing Platform"/>
            <person name="Di Palma F."/>
            <person name="Alfoldi J."/>
            <person name="Heiman D."/>
            <person name="Young S."/>
            <person name="Grabherr M."/>
            <person name="Johnson J."/>
            <person name="Lander E.S."/>
            <person name="Lindblad-Toh K."/>
        </authorList>
    </citation>
    <scope>NUCLEOTIDE SEQUENCE [LARGE SCALE GENOMIC DNA]</scope>
    <source>
        <strain evidence="8">JBL SC #1</strain>
    </source>
</reference>
<evidence type="ECO:0000313" key="8">
    <source>
        <dbReference type="Ensembl" id="ENSACAP00000005972.3"/>
    </source>
</evidence>
<dbReference type="InterPro" id="IPR040187">
    <property type="entry name" value="OCAD1/2"/>
</dbReference>
<comment type="function">
    <text evidence="5">Maintains stem cell potency. Increases STAT3 phosphorylation and controls ERK phosphorylation. May act as a scaffold, increasing STAT3 recruitment onto endosomes.</text>
</comment>
<feature type="compositionally biased region" description="Low complexity" evidence="6">
    <location>
        <begin position="119"/>
        <end position="134"/>
    </location>
</feature>
<dbReference type="OrthoDB" id="6513616at2759"/>
<dbReference type="InterPro" id="IPR009764">
    <property type="entry name" value="OCIA_dom"/>
</dbReference>
<gene>
    <name evidence="8" type="primary">OCIAD1</name>
</gene>
<feature type="compositionally biased region" description="Basic and acidic residues" evidence="6">
    <location>
        <begin position="224"/>
        <end position="233"/>
    </location>
</feature>
<dbReference type="GeneID" id="100562100"/>
<reference evidence="8" key="3">
    <citation type="submission" date="2025-09" db="UniProtKB">
        <authorList>
            <consortium name="Ensembl"/>
        </authorList>
    </citation>
    <scope>IDENTIFICATION</scope>
</reference>
<dbReference type="KEGG" id="acs:100562100"/>
<feature type="region of interest" description="Disordered" evidence="6">
    <location>
        <begin position="107"/>
        <end position="142"/>
    </location>
</feature>
<protein>
    <recommendedName>
        <fullName evidence="4 5">OCIA domain-containing protein 1</fullName>
    </recommendedName>
</protein>
<comment type="domain">
    <text evidence="5">The OCIA domain is necessary and sufficient for endosomal localization.</text>
</comment>
<dbReference type="CTD" id="54940"/>
<comment type="similarity">
    <text evidence="3 5">Belongs to the OCIAD1 family.</text>
</comment>
<comment type="subcellular location">
    <subcellularLocation>
        <location evidence="1 5">Endosome</location>
    </subcellularLocation>
</comment>
<keyword evidence="2 5" id="KW-0967">Endosome</keyword>
<dbReference type="GeneTree" id="ENSGT00530000063690"/>
<dbReference type="Pfam" id="PF07051">
    <property type="entry name" value="OCIA"/>
    <property type="match status" value="1"/>
</dbReference>
<dbReference type="Proteomes" id="UP000001646">
    <property type="component" value="Unplaced"/>
</dbReference>
<sequence length="240" mass="27213">MEPSRQSQINMTYIPTEDEKRVFRECNEESFWYRSLPIASIGMVITQMLIKKGILTTHSRFGSIPKVAFAGFCGYIGGKVSYMKTCQEKFKKLENSPLGEALRKHRPMPHEYQSKQPGFSNASPPFESAPAAESQTSSKYPVDNYGMIDFRSKYEPAPFSSSMSESSPSGITDSSPQEPIPSQEEGPKRRGFTYDELRNRNREMYEAGITQRSEVPSKSSQEIPLKKEGKVNKYGDSWEE</sequence>
<dbReference type="STRING" id="28377.ENSACAP00000005972"/>
<dbReference type="Ensembl" id="ENSACAT00000006106.4">
    <property type="protein sequence ID" value="ENSACAP00000005972.3"/>
    <property type="gene ID" value="ENSACAG00000006106.4"/>
</dbReference>
<evidence type="ECO:0000256" key="2">
    <source>
        <dbReference type="ARBA" id="ARBA00022753"/>
    </source>
</evidence>
<reference evidence="8" key="2">
    <citation type="submission" date="2025-08" db="UniProtKB">
        <authorList>
            <consortium name="Ensembl"/>
        </authorList>
    </citation>
    <scope>IDENTIFICATION</scope>
</reference>
<dbReference type="InParanoid" id="H9GAY9"/>
<dbReference type="PANTHER" id="PTHR13336:SF4">
    <property type="entry name" value="OCIA DOMAIN-CONTAINING PROTEIN 1"/>
    <property type="match status" value="1"/>
</dbReference>
<evidence type="ECO:0000313" key="9">
    <source>
        <dbReference type="Proteomes" id="UP000001646"/>
    </source>
</evidence>
<dbReference type="RefSeq" id="XP_003225356.1">
    <property type="nucleotide sequence ID" value="XM_003225308.4"/>
</dbReference>